<evidence type="ECO:0000256" key="5">
    <source>
        <dbReference type="ARBA" id="ARBA00023163"/>
    </source>
</evidence>
<keyword evidence="9" id="KW-1185">Reference proteome</keyword>
<dbReference type="SUPFAM" id="SSF53850">
    <property type="entry name" value="Periplasmic binding protein-like II"/>
    <property type="match status" value="1"/>
</dbReference>
<dbReference type="OrthoDB" id="9785974at2"/>
<comment type="function">
    <text evidence="1">NodD regulates the expression of the nodABCFE genes which encode other nodulation proteins. NodD is also a negative regulator of its own expression. Binds flavonoids as inducers.</text>
</comment>
<dbReference type="EMBL" id="CP030058">
    <property type="protein sequence ID" value="QOZ64250.1"/>
    <property type="molecule type" value="Genomic_DNA"/>
</dbReference>
<dbReference type="Gene3D" id="1.10.10.10">
    <property type="entry name" value="Winged helix-like DNA-binding domain superfamily/Winged helix DNA-binding domain"/>
    <property type="match status" value="1"/>
</dbReference>
<keyword evidence="5" id="KW-0804">Transcription</keyword>
<dbReference type="InterPro" id="IPR005119">
    <property type="entry name" value="LysR_subst-bd"/>
</dbReference>
<name>A0A410VJ65_9BRAD</name>
<dbReference type="PANTHER" id="PTHR30419:SF2">
    <property type="entry name" value="LYSR FAMILY TRANSCRIPTIONAL REGULATOR"/>
    <property type="match status" value="1"/>
</dbReference>
<proteinExistence type="inferred from homology"/>
<dbReference type="GO" id="GO:0003700">
    <property type="term" value="F:DNA-binding transcription factor activity"/>
    <property type="evidence" value="ECO:0007669"/>
    <property type="project" value="InterPro"/>
</dbReference>
<evidence type="ECO:0000256" key="2">
    <source>
        <dbReference type="ARBA" id="ARBA00009437"/>
    </source>
</evidence>
<evidence type="ECO:0000313" key="9">
    <source>
        <dbReference type="Proteomes" id="UP000593880"/>
    </source>
</evidence>
<evidence type="ECO:0000313" key="7">
    <source>
        <dbReference type="EMBL" id="GGI27612.1"/>
    </source>
</evidence>
<keyword evidence="8" id="KW-0614">Plasmid</keyword>
<evidence type="ECO:0000259" key="6">
    <source>
        <dbReference type="PROSITE" id="PS50931"/>
    </source>
</evidence>
<dbReference type="PROSITE" id="PS50931">
    <property type="entry name" value="HTH_LYSR"/>
    <property type="match status" value="1"/>
</dbReference>
<reference evidence="7" key="1">
    <citation type="journal article" date="2014" name="Int. J. Syst. Evol. Microbiol.">
        <title>Complete genome sequence of Corynebacterium casei LMG S-19264T (=DSM 44701T), isolated from a smear-ripened cheese.</title>
        <authorList>
            <consortium name="US DOE Joint Genome Institute (JGI-PGF)"/>
            <person name="Walter F."/>
            <person name="Albersmeier A."/>
            <person name="Kalinowski J."/>
            <person name="Ruckert C."/>
        </authorList>
    </citation>
    <scope>NUCLEOTIDE SEQUENCE</scope>
    <source>
        <strain evidence="7">CGMCC 1.15034</strain>
    </source>
</reference>
<dbReference type="InterPro" id="IPR050950">
    <property type="entry name" value="HTH-type_LysR_regulators"/>
</dbReference>
<reference evidence="7" key="3">
    <citation type="submission" date="2022-12" db="EMBL/GenBank/DDBJ databases">
        <authorList>
            <person name="Sun Q."/>
            <person name="Zhou Y."/>
        </authorList>
    </citation>
    <scope>NUCLEOTIDE SEQUENCE</scope>
    <source>
        <strain evidence="7">CGMCC 1.15034</strain>
    </source>
</reference>
<dbReference type="Gene3D" id="3.40.190.290">
    <property type="match status" value="1"/>
</dbReference>
<comment type="similarity">
    <text evidence="2">Belongs to the LysR transcriptional regulatory family.</text>
</comment>
<feature type="domain" description="HTH lysR-type" evidence="6">
    <location>
        <begin position="3"/>
        <end position="60"/>
    </location>
</feature>
<dbReference type="EMBL" id="BMHC01000010">
    <property type="protein sequence ID" value="GGI27612.1"/>
    <property type="molecule type" value="Genomic_DNA"/>
</dbReference>
<dbReference type="Pfam" id="PF03466">
    <property type="entry name" value="LysR_substrate"/>
    <property type="match status" value="1"/>
</dbReference>
<accession>A0A410VJ65</accession>
<dbReference type="InterPro" id="IPR036390">
    <property type="entry name" value="WH_DNA-bd_sf"/>
</dbReference>
<evidence type="ECO:0000313" key="10">
    <source>
        <dbReference type="Proteomes" id="UP000625079"/>
    </source>
</evidence>
<evidence type="ECO:0000256" key="4">
    <source>
        <dbReference type="ARBA" id="ARBA00023125"/>
    </source>
</evidence>
<dbReference type="Proteomes" id="UP000593880">
    <property type="component" value="Plasmid unnamed"/>
</dbReference>
<evidence type="ECO:0000313" key="8">
    <source>
        <dbReference type="EMBL" id="QOZ64250.1"/>
    </source>
</evidence>
<dbReference type="InterPro" id="IPR000847">
    <property type="entry name" value="LysR_HTH_N"/>
</dbReference>
<keyword evidence="3" id="KW-0805">Transcription regulation</keyword>
<dbReference type="Proteomes" id="UP000625079">
    <property type="component" value="Unassembled WGS sequence"/>
</dbReference>
<dbReference type="GO" id="GO:0003677">
    <property type="term" value="F:DNA binding"/>
    <property type="evidence" value="ECO:0007669"/>
    <property type="project" value="UniProtKB-KW"/>
</dbReference>
<geneLocation type="plasmid" evidence="8 9">
    <name>unnamed</name>
</geneLocation>
<sequence>MHFDLVDLRLLVLVVDRGGLAAAARHANLSVSALSERMKSLEERAGLQLFERTVKGTRPTSAGLEFAGHARSILMQAERLSGAVRSWRKRERGLIRMRANSNAIASFLPDVLASYLARHPDVTVDLQEQTSDLIAVAVRAGEADLGIAAENAQFEGLRTEPFGVDRLVVLVPPGHWLADYTSIGFAEVLNEHFIGLDEQASIQTYLADHARRLGRELVIRIRLRGFESVCRMVAAGAGVAVVPVSVISSSVKDAGARAVELSDNWAQRNLVVCLPVDRPVSDLVQRLIADIARSTRSRFAEIGGDAGPLRT</sequence>
<evidence type="ECO:0000256" key="1">
    <source>
        <dbReference type="ARBA" id="ARBA00003502"/>
    </source>
</evidence>
<dbReference type="InterPro" id="IPR036388">
    <property type="entry name" value="WH-like_DNA-bd_sf"/>
</dbReference>
<dbReference type="RefSeq" id="WP_128929664.1">
    <property type="nucleotide sequence ID" value="NZ_BMHC01000010.1"/>
</dbReference>
<dbReference type="PANTHER" id="PTHR30419">
    <property type="entry name" value="HTH-TYPE TRANSCRIPTIONAL REGULATOR YBHD"/>
    <property type="match status" value="1"/>
</dbReference>
<organism evidence="7 10">
    <name type="scientific">Bradyrhizobium guangdongense</name>
    <dbReference type="NCBI Taxonomy" id="1325090"/>
    <lineage>
        <taxon>Bacteria</taxon>
        <taxon>Pseudomonadati</taxon>
        <taxon>Pseudomonadota</taxon>
        <taxon>Alphaproteobacteria</taxon>
        <taxon>Hyphomicrobiales</taxon>
        <taxon>Nitrobacteraceae</taxon>
        <taxon>Bradyrhizobium</taxon>
    </lineage>
</organism>
<evidence type="ECO:0000256" key="3">
    <source>
        <dbReference type="ARBA" id="ARBA00023015"/>
    </source>
</evidence>
<keyword evidence="4" id="KW-0238">DNA-binding</keyword>
<dbReference type="Pfam" id="PF00126">
    <property type="entry name" value="HTH_1"/>
    <property type="match status" value="1"/>
</dbReference>
<dbReference type="SUPFAM" id="SSF46785">
    <property type="entry name" value="Winged helix' DNA-binding domain"/>
    <property type="match status" value="1"/>
</dbReference>
<dbReference type="AlphaFoldDB" id="A0A410VJ65"/>
<reference evidence="8 9" key="2">
    <citation type="submission" date="2018-06" db="EMBL/GenBank/DDBJ databases">
        <title>Comparative genomics of rhizobia nodulating Arachis hypogaea in China.</title>
        <authorList>
            <person name="Li Y."/>
        </authorList>
    </citation>
    <scope>NUCLEOTIDE SEQUENCE [LARGE SCALE GENOMIC DNA]</scope>
    <source>
        <strain evidence="8 9">CCBAU 51658</strain>
        <plasmid evidence="8 9">unnamed</plasmid>
    </source>
</reference>
<dbReference type="GO" id="GO:0005829">
    <property type="term" value="C:cytosol"/>
    <property type="evidence" value="ECO:0007669"/>
    <property type="project" value="TreeGrafter"/>
</dbReference>
<gene>
    <name evidence="7" type="ORF">GCM10010987_45270</name>
    <name evidence="8" type="ORF">XH86_36155</name>
</gene>
<protein>
    <submittedName>
        <fullName evidence="7 8">Transcriptional regulator</fullName>
    </submittedName>
</protein>